<evidence type="ECO:0008006" key="4">
    <source>
        <dbReference type="Google" id="ProtNLM"/>
    </source>
</evidence>
<keyword evidence="1" id="KW-1133">Transmembrane helix</keyword>
<name>A0A096CH22_9BACT</name>
<reference evidence="2 3" key="1">
    <citation type="submission" date="2014-07" db="EMBL/GenBank/DDBJ databases">
        <authorList>
            <person name="McCorrison J."/>
            <person name="Sanka R."/>
            <person name="Torralba M."/>
            <person name="Gillis M."/>
            <person name="Haft D.H."/>
            <person name="Methe B."/>
            <person name="Sutton G."/>
            <person name="Nelson K.E."/>
        </authorList>
    </citation>
    <scope>NUCLEOTIDE SEQUENCE [LARGE SCALE GENOMIC DNA]</scope>
    <source>
        <strain evidence="2 3">DNF00666</strain>
    </source>
</reference>
<dbReference type="AlphaFoldDB" id="A0A096CH22"/>
<comment type="caution">
    <text evidence="2">The sequence shown here is derived from an EMBL/GenBank/DDBJ whole genome shotgun (WGS) entry which is preliminary data.</text>
</comment>
<evidence type="ECO:0000256" key="1">
    <source>
        <dbReference type="SAM" id="Phobius"/>
    </source>
</evidence>
<dbReference type="RefSeq" id="WP_036866189.1">
    <property type="nucleotide sequence ID" value="NZ_JRNS01000480.1"/>
</dbReference>
<sequence length="177" mass="19791">MEQKKSLSIIIATIVFGIVFIIIAIVSCNQSKIIEGSHNGDTVAAKEFTPHVENGKLNIDLQSITSIRFPKYKTTKAIPYIPDSVSLAADEESVESGNYSATLLLDTIPNKEFYQRIDLAAQHDTCWDINKFAYTYERKDKAGGVYKVVFSKGGQQIFVTHLNKDMIKNTNQTKPNK</sequence>
<organism evidence="2 3">
    <name type="scientific">Prevotella melaninogenica DNF00666</name>
    <dbReference type="NCBI Taxonomy" id="1401073"/>
    <lineage>
        <taxon>Bacteria</taxon>
        <taxon>Pseudomonadati</taxon>
        <taxon>Bacteroidota</taxon>
        <taxon>Bacteroidia</taxon>
        <taxon>Bacteroidales</taxon>
        <taxon>Prevotellaceae</taxon>
        <taxon>Prevotella</taxon>
    </lineage>
</organism>
<dbReference type="EMBL" id="JRNS01000480">
    <property type="protein sequence ID" value="KGF44589.1"/>
    <property type="molecule type" value="Genomic_DNA"/>
</dbReference>
<keyword evidence="1" id="KW-0472">Membrane</keyword>
<evidence type="ECO:0000313" key="3">
    <source>
        <dbReference type="Proteomes" id="UP000029578"/>
    </source>
</evidence>
<proteinExistence type="predicted"/>
<accession>A0A096CH22</accession>
<feature type="transmembrane region" description="Helical" evidence="1">
    <location>
        <begin position="7"/>
        <end position="26"/>
    </location>
</feature>
<evidence type="ECO:0000313" key="2">
    <source>
        <dbReference type="EMBL" id="KGF44589.1"/>
    </source>
</evidence>
<gene>
    <name evidence="2" type="ORF">HMPREF0661_10350</name>
</gene>
<keyword evidence="1" id="KW-0812">Transmembrane</keyword>
<dbReference type="Proteomes" id="UP000029578">
    <property type="component" value="Unassembled WGS sequence"/>
</dbReference>
<protein>
    <recommendedName>
        <fullName evidence="4">Lipoprotein</fullName>
    </recommendedName>
</protein>
<dbReference type="PROSITE" id="PS51257">
    <property type="entry name" value="PROKAR_LIPOPROTEIN"/>
    <property type="match status" value="1"/>
</dbReference>